<dbReference type="EMBL" id="JACNJN010000182">
    <property type="protein sequence ID" value="MBC8336673.1"/>
    <property type="molecule type" value="Genomic_DNA"/>
</dbReference>
<evidence type="ECO:0000259" key="1">
    <source>
        <dbReference type="Pfam" id="PF13182"/>
    </source>
</evidence>
<feature type="domain" description="DUF4007" evidence="1">
    <location>
        <begin position="10"/>
        <end position="293"/>
    </location>
</feature>
<evidence type="ECO:0000313" key="2">
    <source>
        <dbReference type="EMBL" id="MBC8336673.1"/>
    </source>
</evidence>
<dbReference type="InterPro" id="IPR025248">
    <property type="entry name" value="DUF4007"/>
</dbReference>
<dbReference type="Proteomes" id="UP000614469">
    <property type="component" value="Unassembled WGS sequence"/>
</dbReference>
<reference evidence="2 3" key="1">
    <citation type="submission" date="2020-08" db="EMBL/GenBank/DDBJ databases">
        <title>Bridging the membrane lipid divide: bacteria of the FCB group superphylum have the potential to synthesize archaeal ether lipids.</title>
        <authorList>
            <person name="Villanueva L."/>
            <person name="Von Meijenfeldt F.A.B."/>
            <person name="Westbye A.B."/>
            <person name="Yadav S."/>
            <person name="Hopmans E.C."/>
            <person name="Dutilh B.E."/>
            <person name="Sinninghe Damste J.S."/>
        </authorList>
    </citation>
    <scope>NUCLEOTIDE SEQUENCE [LARGE SCALE GENOMIC DNA]</scope>
    <source>
        <strain evidence="2">NIOZ-UU36</strain>
    </source>
</reference>
<dbReference type="AlphaFoldDB" id="A0A8J6TH58"/>
<evidence type="ECO:0000313" key="3">
    <source>
        <dbReference type="Proteomes" id="UP000614469"/>
    </source>
</evidence>
<sequence length="298" mass="34146">MSINKVRRKFSGHQTFVLRFGWLEKGFEFINGGKHFSDSNAIVDLGVGKNMVDSIKYWCEMTGILEDGKVSSFGQRLLDEKNGWDPYLEDNASWWLLHWKLVTNPAFQTAGTALFSHLRKPEFSKRDVAEAALRLVDAGKKAPSDNIIMRDVDCYIRSYCGTRRFEKKKAGEESFECPLQELNLIQPMNDGGMFRFSIGRKTSLPPEVIGYAICKYLGKENKNAMTIQRVLYKEYSPGQVFMLDENTLVEAIQELHENSRWGFQFNFTESAGIAQIHCNVSLEDADQLLDTYYNRRSA</sequence>
<proteinExistence type="predicted"/>
<organism evidence="2 3">
    <name type="scientific">Candidatus Desulfolinea nitratireducens</name>
    <dbReference type="NCBI Taxonomy" id="2841698"/>
    <lineage>
        <taxon>Bacteria</taxon>
        <taxon>Bacillati</taxon>
        <taxon>Chloroflexota</taxon>
        <taxon>Anaerolineae</taxon>
        <taxon>Anaerolineales</taxon>
        <taxon>Anaerolineales incertae sedis</taxon>
        <taxon>Candidatus Desulfolinea</taxon>
    </lineage>
</organism>
<accession>A0A8J6TH58</accession>
<comment type="caution">
    <text evidence="2">The sequence shown here is derived from an EMBL/GenBank/DDBJ whole genome shotgun (WGS) entry which is preliminary data.</text>
</comment>
<name>A0A8J6TH58_9CHLR</name>
<gene>
    <name evidence="2" type="ORF">H8E29_15535</name>
</gene>
<dbReference type="Pfam" id="PF13182">
    <property type="entry name" value="DUF4007"/>
    <property type="match status" value="1"/>
</dbReference>
<protein>
    <submittedName>
        <fullName evidence="2">DUF4007 family protein</fullName>
    </submittedName>
</protein>